<accession>A0A1Q9AY05</accession>
<gene>
    <name evidence="1" type="ORF">BJF93_15325</name>
</gene>
<dbReference type="OrthoDB" id="3358108at2"/>
<comment type="caution">
    <text evidence="1">The sequence shown here is derived from an EMBL/GenBank/DDBJ whole genome shotgun (WGS) entry which is preliminary data.</text>
</comment>
<name>A0A1Q9AY05_9HYPH</name>
<dbReference type="EMBL" id="MKIP01000037">
    <property type="protein sequence ID" value="OLP60326.1"/>
    <property type="molecule type" value="Genomic_DNA"/>
</dbReference>
<evidence type="ECO:0000313" key="2">
    <source>
        <dbReference type="Proteomes" id="UP000186364"/>
    </source>
</evidence>
<dbReference type="RefSeq" id="WP_075627343.1">
    <property type="nucleotide sequence ID" value="NZ_FOAM01000001.1"/>
</dbReference>
<proteinExistence type="predicted"/>
<evidence type="ECO:0008006" key="3">
    <source>
        <dbReference type="Google" id="ProtNLM"/>
    </source>
</evidence>
<evidence type="ECO:0000313" key="1">
    <source>
        <dbReference type="EMBL" id="OLP60326.1"/>
    </source>
</evidence>
<reference evidence="1 2" key="1">
    <citation type="submission" date="2016-09" db="EMBL/GenBank/DDBJ databases">
        <title>Rhizobium sp. nov., a novel species isolated from the rice rhizosphere.</title>
        <authorList>
            <person name="Zhao J."/>
            <person name="Zhang X."/>
        </authorList>
    </citation>
    <scope>NUCLEOTIDE SEQUENCE [LARGE SCALE GENOMIC DNA]</scope>
    <source>
        <strain evidence="1 2">1.7048</strain>
    </source>
</reference>
<dbReference type="AlphaFoldDB" id="A0A1Q9AY05"/>
<dbReference type="NCBIfam" id="NF033832">
    <property type="entry name" value="sce7726_fam"/>
    <property type="match status" value="1"/>
</dbReference>
<sequence length="196" mass="22174">MRDRDVRESVWRWLELAHAGDSDTLMLDELGILNGATRIDIAVINGQIEGYELKSERDTLDRLPAQRDLYNLVLDRISLVVAENHREAAEEIIPDWWGLAVASSCLGRVEVTRERLPEMNPGLDAATLASLLWRDEALAVLERYGAARGVRSKPREALYERLAVSLDLNVVRAEVRSALKARAGWRIDRRFPQYGG</sequence>
<dbReference type="InterPro" id="IPR047729">
    <property type="entry name" value="Sce7726-like"/>
</dbReference>
<keyword evidence="2" id="KW-1185">Reference proteome</keyword>
<dbReference type="Proteomes" id="UP000186364">
    <property type="component" value="Unassembled WGS sequence"/>
</dbReference>
<protein>
    <recommendedName>
        <fullName evidence="3">Sce7726 family protein</fullName>
    </recommendedName>
</protein>
<organism evidence="1 2">
    <name type="scientific">Xaviernesmea oryzae</name>
    <dbReference type="NCBI Taxonomy" id="464029"/>
    <lineage>
        <taxon>Bacteria</taxon>
        <taxon>Pseudomonadati</taxon>
        <taxon>Pseudomonadota</taxon>
        <taxon>Alphaproteobacteria</taxon>
        <taxon>Hyphomicrobiales</taxon>
        <taxon>Rhizobiaceae</taxon>
        <taxon>Rhizobium/Agrobacterium group</taxon>
        <taxon>Xaviernesmea</taxon>
    </lineage>
</organism>